<gene>
    <name evidence="1" type="ORF">DW972_08780</name>
</gene>
<dbReference type="EMBL" id="QSEP01000050">
    <property type="protein sequence ID" value="RGZ82388.1"/>
    <property type="molecule type" value="Genomic_DNA"/>
</dbReference>
<evidence type="ECO:0000313" key="1">
    <source>
        <dbReference type="EMBL" id="RGZ82388.1"/>
    </source>
</evidence>
<reference evidence="1 2" key="1">
    <citation type="submission" date="2018-08" db="EMBL/GenBank/DDBJ databases">
        <title>A genome reference for cultivated species of the human gut microbiota.</title>
        <authorList>
            <person name="Zou Y."/>
            <person name="Xue W."/>
            <person name="Luo G."/>
        </authorList>
    </citation>
    <scope>NUCLEOTIDE SEQUENCE [LARGE SCALE GENOMIC DNA]</scope>
    <source>
        <strain evidence="1 2">AM48-23BH</strain>
    </source>
</reference>
<evidence type="ECO:0000313" key="2">
    <source>
        <dbReference type="Proteomes" id="UP000286561"/>
    </source>
</evidence>
<proteinExistence type="predicted"/>
<dbReference type="Proteomes" id="UP000286561">
    <property type="component" value="Unassembled WGS sequence"/>
</dbReference>
<dbReference type="AlphaFoldDB" id="A0A413PXA0"/>
<sequence>MKKHHAVTMQMGTNTHIFDCGRGYGETKSPSSCKSEKIPQGFLSDIAKLALKMTASYISRFTEKMEIRSLYK</sequence>
<accession>A0A413PXA0</accession>
<name>A0A413PXA0_9FIRM</name>
<comment type="caution">
    <text evidence="1">The sequence shown here is derived from an EMBL/GenBank/DDBJ whole genome shotgun (WGS) entry which is preliminary data.</text>
</comment>
<organism evidence="1 2">
    <name type="scientific">Anaerobutyricum hallii</name>
    <dbReference type="NCBI Taxonomy" id="39488"/>
    <lineage>
        <taxon>Bacteria</taxon>
        <taxon>Bacillati</taxon>
        <taxon>Bacillota</taxon>
        <taxon>Clostridia</taxon>
        <taxon>Lachnospirales</taxon>
        <taxon>Lachnospiraceae</taxon>
        <taxon>Anaerobutyricum</taxon>
    </lineage>
</organism>
<protein>
    <submittedName>
        <fullName evidence="1">Uncharacterized protein</fullName>
    </submittedName>
</protein>